<dbReference type="EMBL" id="VYQF01000002">
    <property type="protein sequence ID" value="KAA9039509.1"/>
    <property type="molecule type" value="Genomic_DNA"/>
</dbReference>
<dbReference type="InterPro" id="IPR032812">
    <property type="entry name" value="SbsA_Ig"/>
</dbReference>
<protein>
    <recommendedName>
        <fullName evidence="3">SbsA Ig-like domain-containing protein</fullName>
    </recommendedName>
</protein>
<keyword evidence="5" id="KW-1185">Reference proteome</keyword>
<evidence type="ECO:0000256" key="1">
    <source>
        <dbReference type="ARBA" id="ARBA00022729"/>
    </source>
</evidence>
<dbReference type="Proteomes" id="UP000326903">
    <property type="component" value="Unassembled WGS sequence"/>
</dbReference>
<evidence type="ECO:0000313" key="4">
    <source>
        <dbReference type="EMBL" id="KAA9039509.1"/>
    </source>
</evidence>
<dbReference type="AlphaFoldDB" id="A0A5J5IKG8"/>
<feature type="signal peptide" evidence="2">
    <location>
        <begin position="1"/>
        <end position="29"/>
    </location>
</feature>
<keyword evidence="1 2" id="KW-0732">Signal</keyword>
<feature type="chain" id="PRO_5023940229" description="SbsA Ig-like domain-containing protein" evidence="2">
    <location>
        <begin position="30"/>
        <end position="463"/>
    </location>
</feature>
<accession>A0A5J5IKG8</accession>
<gene>
    <name evidence="4" type="ORF">FW778_11885</name>
</gene>
<dbReference type="RefSeq" id="WP_150414920.1">
    <property type="nucleotide sequence ID" value="NZ_VYQF01000002.1"/>
</dbReference>
<evidence type="ECO:0000259" key="3">
    <source>
        <dbReference type="Pfam" id="PF13205"/>
    </source>
</evidence>
<feature type="domain" description="SbsA Ig-like" evidence="3">
    <location>
        <begin position="38"/>
        <end position="137"/>
    </location>
</feature>
<reference evidence="4 5" key="1">
    <citation type="submission" date="2019-09" db="EMBL/GenBank/DDBJ databases">
        <title>Draft genome sequence of Ginsengibacter sp. BR5-29.</title>
        <authorList>
            <person name="Im W.-T."/>
        </authorList>
    </citation>
    <scope>NUCLEOTIDE SEQUENCE [LARGE SCALE GENOMIC DNA]</scope>
    <source>
        <strain evidence="4 5">BR5-29</strain>
    </source>
</reference>
<proteinExistence type="predicted"/>
<sequence>MNFKNFLFFIAIGCALYAVSILGSSCAQIGVPTGGPRDSIPPKLLNANPPNGTVNFKGNRITLSYDEYVQLQKLQENLLVSPTPKIIPNVDYKLRTVTIKIRDTLEPNTTYRFDFGNSIQDINEGNPVRNYSYIFSTGAYIDSLGFSGNVQLAETGKTDSTLLVFLYKDLDDSAVFKQKPKYITRLDSSGNFAFHNLPGGIYNVFALKDEGGQKMYNNPDELFAFLDTTVTISDSTKPVKLFAYQQEKSKPKTTSTSGASSKKELKYTTSVGSGKQDLLTPLTIEFNRKLKNFDSMKIQLTDTLYNPYKTAVATIDTTGKKITISNKWLDNADYRLIIPKDFATDTLGVTLLKSDTFHFKTKKEGEYGSISLSFKNLEKFKNPVLQFVSNNEVVNSYPLTSSKWNQKLFNPGDYEIRILEDDNKNGIWDPGNYHLKKQPEKAFAIKQKINIREDWDNERDIIL</sequence>
<comment type="caution">
    <text evidence="4">The sequence shown here is derived from an EMBL/GenBank/DDBJ whole genome shotgun (WGS) entry which is preliminary data.</text>
</comment>
<organism evidence="4 5">
    <name type="scientific">Ginsengibacter hankyongi</name>
    <dbReference type="NCBI Taxonomy" id="2607284"/>
    <lineage>
        <taxon>Bacteria</taxon>
        <taxon>Pseudomonadati</taxon>
        <taxon>Bacteroidota</taxon>
        <taxon>Chitinophagia</taxon>
        <taxon>Chitinophagales</taxon>
        <taxon>Chitinophagaceae</taxon>
        <taxon>Ginsengibacter</taxon>
    </lineage>
</organism>
<dbReference type="Pfam" id="PF13205">
    <property type="entry name" value="Big_5"/>
    <property type="match status" value="1"/>
</dbReference>
<dbReference type="PROSITE" id="PS51257">
    <property type="entry name" value="PROKAR_LIPOPROTEIN"/>
    <property type="match status" value="1"/>
</dbReference>
<evidence type="ECO:0000256" key="2">
    <source>
        <dbReference type="SAM" id="SignalP"/>
    </source>
</evidence>
<name>A0A5J5IKG8_9BACT</name>
<evidence type="ECO:0000313" key="5">
    <source>
        <dbReference type="Proteomes" id="UP000326903"/>
    </source>
</evidence>